<evidence type="ECO:0000313" key="2">
    <source>
        <dbReference type="Proteomes" id="UP000076580"/>
    </source>
</evidence>
<reference evidence="1 2" key="1">
    <citation type="journal article" date="2016" name="Sci. Rep.">
        <title>Insights into Adaptations to a Near-Obligate Nematode Endoparasitic Lifestyle from the Finished Genome of Drechmeria coniospora.</title>
        <authorList>
            <person name="Zhang L."/>
            <person name="Zhou Z."/>
            <person name="Guo Q."/>
            <person name="Fokkens L."/>
            <person name="Miskei M."/>
            <person name="Pocsi I."/>
            <person name="Zhang W."/>
            <person name="Chen M."/>
            <person name="Wang L."/>
            <person name="Sun Y."/>
            <person name="Donzelli B.G."/>
            <person name="Gibson D.M."/>
            <person name="Nelson D.R."/>
            <person name="Luo J.G."/>
            <person name="Rep M."/>
            <person name="Liu H."/>
            <person name="Yang S."/>
            <person name="Wang J."/>
            <person name="Krasnoff S.B."/>
            <person name="Xu Y."/>
            <person name="Molnar I."/>
            <person name="Lin M."/>
        </authorList>
    </citation>
    <scope>NUCLEOTIDE SEQUENCE [LARGE SCALE GENOMIC DNA]</scope>
    <source>
        <strain evidence="1 2">ARSEF 6962</strain>
    </source>
</reference>
<keyword evidence="2" id="KW-1185">Reference proteome</keyword>
<accession>A0A151GPM5</accession>
<organism evidence="1 2">
    <name type="scientific">Drechmeria coniospora</name>
    <name type="common">Nematophagous fungus</name>
    <name type="synonym">Meria coniospora</name>
    <dbReference type="NCBI Taxonomy" id="98403"/>
    <lineage>
        <taxon>Eukaryota</taxon>
        <taxon>Fungi</taxon>
        <taxon>Dikarya</taxon>
        <taxon>Ascomycota</taxon>
        <taxon>Pezizomycotina</taxon>
        <taxon>Sordariomycetes</taxon>
        <taxon>Hypocreomycetidae</taxon>
        <taxon>Hypocreales</taxon>
        <taxon>Ophiocordycipitaceae</taxon>
        <taxon>Drechmeria</taxon>
    </lineage>
</organism>
<dbReference type="Proteomes" id="UP000076580">
    <property type="component" value="Chromosome 01"/>
</dbReference>
<dbReference type="GeneID" id="63712827"/>
<dbReference type="EMBL" id="LAYC01000001">
    <property type="protein sequence ID" value="KYK59057.1"/>
    <property type="molecule type" value="Genomic_DNA"/>
</dbReference>
<sequence>MSTSSGRDTAAGCASLDHAAVASKLVTGLRLQAGSSLINVLWWSLDDSHPPSRIRPRSSAVVPL</sequence>
<gene>
    <name evidence="1" type="ORF">DCS_00184</name>
</gene>
<protein>
    <submittedName>
        <fullName evidence="1">Uncharacterized protein</fullName>
    </submittedName>
</protein>
<dbReference type="RefSeq" id="XP_040658409.1">
    <property type="nucleotide sequence ID" value="XM_040797526.1"/>
</dbReference>
<comment type="caution">
    <text evidence="1">The sequence shown here is derived from an EMBL/GenBank/DDBJ whole genome shotgun (WGS) entry which is preliminary data.</text>
</comment>
<name>A0A151GPM5_DRECN</name>
<proteinExistence type="predicted"/>
<dbReference type="AlphaFoldDB" id="A0A151GPM5"/>
<evidence type="ECO:0000313" key="1">
    <source>
        <dbReference type="EMBL" id="KYK59057.1"/>
    </source>
</evidence>
<dbReference type="InParanoid" id="A0A151GPM5"/>